<gene>
    <name evidence="9" type="ORF">WNY58_12450</name>
</gene>
<evidence type="ECO:0000256" key="3">
    <source>
        <dbReference type="ARBA" id="ARBA00005349"/>
    </source>
</evidence>
<dbReference type="InterPro" id="IPR051205">
    <property type="entry name" value="UbiH/COQ6_monooxygenase"/>
</dbReference>
<dbReference type="NCBIfam" id="TIGR01988">
    <property type="entry name" value="Ubi-OHases"/>
    <property type="match status" value="1"/>
</dbReference>
<dbReference type="Gene3D" id="3.50.50.60">
    <property type="entry name" value="FAD/NAD(P)-binding domain"/>
    <property type="match status" value="2"/>
</dbReference>
<dbReference type="InterPro" id="IPR010971">
    <property type="entry name" value="UbiH/COQ6"/>
</dbReference>
<dbReference type="InterPro" id="IPR018168">
    <property type="entry name" value="Ubi_Hdrlase_CS"/>
</dbReference>
<dbReference type="InterPro" id="IPR036188">
    <property type="entry name" value="FAD/NAD-bd_sf"/>
</dbReference>
<keyword evidence="6" id="KW-0560">Oxidoreductase</keyword>
<comment type="cofactor">
    <cofactor evidence="1">
        <name>FAD</name>
        <dbReference type="ChEBI" id="CHEBI:57692"/>
    </cofactor>
</comment>
<comment type="caution">
    <text evidence="9">The sequence shown here is derived from an EMBL/GenBank/DDBJ whole genome shotgun (WGS) entry which is preliminary data.</text>
</comment>
<feature type="domain" description="FAD-binding" evidence="8">
    <location>
        <begin position="153"/>
        <end position="348"/>
    </location>
</feature>
<dbReference type="Pfam" id="PF01494">
    <property type="entry name" value="FAD_binding_3"/>
    <property type="match status" value="1"/>
</dbReference>
<name>A0ABU9TVD5_9GAMM</name>
<keyword evidence="9" id="KW-0830">Ubiquinone</keyword>
<evidence type="ECO:0000313" key="10">
    <source>
        <dbReference type="Proteomes" id="UP001449225"/>
    </source>
</evidence>
<proteinExistence type="inferred from homology"/>
<evidence type="ECO:0000259" key="8">
    <source>
        <dbReference type="Pfam" id="PF01494"/>
    </source>
</evidence>
<dbReference type="RefSeq" id="WP_342854685.1">
    <property type="nucleotide sequence ID" value="NZ_JBBMRA010000012.1"/>
</dbReference>
<dbReference type="SUPFAM" id="SSF51905">
    <property type="entry name" value="FAD/NAD(P)-binding domain"/>
    <property type="match status" value="1"/>
</dbReference>
<protein>
    <submittedName>
        <fullName evidence="9">UbiH/UbiF/VisC/COQ6 family ubiquinone biosynthesis hydroxylase</fullName>
    </submittedName>
</protein>
<evidence type="ECO:0000313" key="9">
    <source>
        <dbReference type="EMBL" id="MEM5537199.1"/>
    </source>
</evidence>
<accession>A0ABU9TVD5</accession>
<reference evidence="9 10" key="1">
    <citation type="submission" date="2024-03" db="EMBL/GenBank/DDBJ databases">
        <title>Community enrichment and isolation of bacterial strains for fucoidan degradation.</title>
        <authorList>
            <person name="Sichert A."/>
        </authorList>
    </citation>
    <scope>NUCLEOTIDE SEQUENCE [LARGE SCALE GENOMIC DNA]</scope>
    <source>
        <strain evidence="9 10">AS76</strain>
    </source>
</reference>
<organism evidence="9 10">
    <name type="scientific">Neptuniibacter pectenicola</name>
    <dbReference type="NCBI Taxonomy" id="1806669"/>
    <lineage>
        <taxon>Bacteria</taxon>
        <taxon>Pseudomonadati</taxon>
        <taxon>Pseudomonadota</taxon>
        <taxon>Gammaproteobacteria</taxon>
        <taxon>Oceanospirillales</taxon>
        <taxon>Oceanospirillaceae</taxon>
        <taxon>Neptuniibacter</taxon>
    </lineage>
</organism>
<dbReference type="Proteomes" id="UP001449225">
    <property type="component" value="Unassembled WGS sequence"/>
</dbReference>
<evidence type="ECO:0000256" key="7">
    <source>
        <dbReference type="ARBA" id="ARBA00023033"/>
    </source>
</evidence>
<sequence length="408" mass="44815">MKTRYDVVIVGGGMVGATIACALGDSNLSVAVLEHQYPHAFDNDQPHDLRVSALSIASENILHKVGAWEGIVSRRSCPYRRMKVWEMSEEKASTEFVSDHVGRDHLGHIVENRIIQLALLERLAQFENIDLICPAGIEAIDYAPGSSIIRLQGDRELVARLLIAADGGESKVRQAAGIGVHKWDYEQSALVASVTTHYGQQDITWQQFTPTGPLAFLPLSGNHASLVWYNTPDNIKRLMALPDDQFMAELISAFPDCLGNIDQLLGRGAFPLRRQHAQQYVLEGVALAGDAAHMIHPLAGQGVNIGLLDAAALAETILVAARTGEDITELALLKEYERQRRQHNLMMMQTMDLFYRVFSNQRGPLKLLRNVGLGLAGKVTPARNKVMQFAMGIEGPLPALARSEDICS</sequence>
<dbReference type="PROSITE" id="PS51257">
    <property type="entry name" value="PROKAR_LIPOPROTEIN"/>
    <property type="match status" value="1"/>
</dbReference>
<comment type="pathway">
    <text evidence="2">Cofactor biosynthesis; ubiquinone biosynthesis.</text>
</comment>
<keyword evidence="7" id="KW-0503">Monooxygenase</keyword>
<dbReference type="PANTHER" id="PTHR43876:SF10">
    <property type="entry name" value="3-DEMETHOXYUBIQUINOL 3-HYDROXYLASE"/>
    <property type="match status" value="1"/>
</dbReference>
<keyword evidence="10" id="KW-1185">Reference proteome</keyword>
<evidence type="ECO:0000256" key="5">
    <source>
        <dbReference type="ARBA" id="ARBA00022827"/>
    </source>
</evidence>
<keyword evidence="4" id="KW-0285">Flavoprotein</keyword>
<evidence type="ECO:0000256" key="2">
    <source>
        <dbReference type="ARBA" id="ARBA00004749"/>
    </source>
</evidence>
<evidence type="ECO:0000256" key="1">
    <source>
        <dbReference type="ARBA" id="ARBA00001974"/>
    </source>
</evidence>
<evidence type="ECO:0000256" key="4">
    <source>
        <dbReference type="ARBA" id="ARBA00022630"/>
    </source>
</evidence>
<evidence type="ECO:0000256" key="6">
    <source>
        <dbReference type="ARBA" id="ARBA00023002"/>
    </source>
</evidence>
<dbReference type="PRINTS" id="PR00420">
    <property type="entry name" value="RNGMNOXGNASE"/>
</dbReference>
<dbReference type="PROSITE" id="PS01304">
    <property type="entry name" value="UBIH"/>
    <property type="match status" value="1"/>
</dbReference>
<keyword evidence="5" id="KW-0274">FAD</keyword>
<dbReference type="PANTHER" id="PTHR43876">
    <property type="entry name" value="UBIQUINONE BIOSYNTHESIS MONOOXYGENASE COQ6, MITOCHONDRIAL"/>
    <property type="match status" value="1"/>
</dbReference>
<dbReference type="EMBL" id="JBBMRA010000012">
    <property type="protein sequence ID" value="MEM5537199.1"/>
    <property type="molecule type" value="Genomic_DNA"/>
</dbReference>
<dbReference type="InterPro" id="IPR002938">
    <property type="entry name" value="FAD-bd"/>
</dbReference>
<comment type="similarity">
    <text evidence="3">Belongs to the UbiH/COQ6 family.</text>
</comment>